<reference evidence="5 6" key="1">
    <citation type="submission" date="2019-07" db="EMBL/GenBank/DDBJ databases">
        <title>Genomic Encyclopedia of Archaeal and Bacterial Type Strains, Phase II (KMG-II): from individual species to whole genera.</title>
        <authorList>
            <person name="Goeker M."/>
        </authorList>
    </citation>
    <scope>NUCLEOTIDE SEQUENCE [LARGE SCALE GENOMIC DNA]</scope>
    <source>
        <strain evidence="5 6">ATCC BAA-1139</strain>
    </source>
</reference>
<evidence type="ECO:0000256" key="3">
    <source>
        <dbReference type="SAM" id="MobiDB-lite"/>
    </source>
</evidence>
<dbReference type="InterPro" id="IPR008978">
    <property type="entry name" value="HSP20-like_chaperone"/>
</dbReference>
<dbReference type="InterPro" id="IPR002068">
    <property type="entry name" value="A-crystallin/Hsp20_dom"/>
</dbReference>
<keyword evidence="6" id="KW-1185">Reference proteome</keyword>
<comment type="caution">
    <text evidence="5">The sequence shown here is derived from an EMBL/GenBank/DDBJ whole genome shotgun (WGS) entry which is preliminary data.</text>
</comment>
<feature type="region of interest" description="Disordered" evidence="3">
    <location>
        <begin position="1"/>
        <end position="29"/>
    </location>
</feature>
<dbReference type="OrthoDB" id="9811615at2"/>
<dbReference type="Pfam" id="PF00011">
    <property type="entry name" value="HSP20"/>
    <property type="match status" value="1"/>
</dbReference>
<keyword evidence="5" id="KW-0346">Stress response</keyword>
<organism evidence="5 6">
    <name type="scientific">Geobacter argillaceus</name>
    <dbReference type="NCBI Taxonomy" id="345631"/>
    <lineage>
        <taxon>Bacteria</taxon>
        <taxon>Pseudomonadati</taxon>
        <taxon>Thermodesulfobacteriota</taxon>
        <taxon>Desulfuromonadia</taxon>
        <taxon>Geobacterales</taxon>
        <taxon>Geobacteraceae</taxon>
        <taxon>Geobacter</taxon>
    </lineage>
</organism>
<evidence type="ECO:0000313" key="5">
    <source>
        <dbReference type="EMBL" id="TWJ14333.1"/>
    </source>
</evidence>
<evidence type="ECO:0000313" key="6">
    <source>
        <dbReference type="Proteomes" id="UP000319449"/>
    </source>
</evidence>
<dbReference type="PANTHER" id="PTHR11527">
    <property type="entry name" value="HEAT-SHOCK PROTEIN 20 FAMILY MEMBER"/>
    <property type="match status" value="1"/>
</dbReference>
<gene>
    <name evidence="5" type="ORF">JN12_03419</name>
</gene>
<proteinExistence type="inferred from homology"/>
<dbReference type="EMBL" id="VLLN01000028">
    <property type="protein sequence ID" value="TWJ14333.1"/>
    <property type="molecule type" value="Genomic_DNA"/>
</dbReference>
<comment type="similarity">
    <text evidence="1 2">Belongs to the small heat shock protein (HSP20) family.</text>
</comment>
<dbReference type="Gene3D" id="2.60.40.790">
    <property type="match status" value="1"/>
</dbReference>
<dbReference type="CDD" id="cd06464">
    <property type="entry name" value="ACD_sHsps-like"/>
    <property type="match status" value="1"/>
</dbReference>
<evidence type="ECO:0000256" key="1">
    <source>
        <dbReference type="PROSITE-ProRule" id="PRU00285"/>
    </source>
</evidence>
<protein>
    <submittedName>
        <fullName evidence="5">Heat shock protein Hsp20</fullName>
    </submittedName>
</protein>
<accession>A0A562V8X7</accession>
<dbReference type="RefSeq" id="WP_145024999.1">
    <property type="nucleotide sequence ID" value="NZ_VLLN01000028.1"/>
</dbReference>
<dbReference type="SUPFAM" id="SSF49764">
    <property type="entry name" value="HSP20-like chaperones"/>
    <property type="match status" value="1"/>
</dbReference>
<name>A0A562V8X7_9BACT</name>
<dbReference type="InterPro" id="IPR031107">
    <property type="entry name" value="Small_HSP"/>
</dbReference>
<dbReference type="PROSITE" id="PS01031">
    <property type="entry name" value="SHSP"/>
    <property type="match status" value="1"/>
</dbReference>
<dbReference type="AlphaFoldDB" id="A0A562V8X7"/>
<sequence>MKKLTALKSARTEVPVRHTGKPSTSAPTIVEGGNLPAIERNILSTLTEMERWMEESFARPFSGFRLMPFRHMFQDLGMKGDISPSVDVFEEGNEVVVKAELPGMKRDEVDVRLSNNMLTISGEKRSEGSVERKDFIRLERAYGSFSRTVRLPEGVKAEGVKAHFVDGVLEVRIPREENKSQVRHIDIE</sequence>
<evidence type="ECO:0000259" key="4">
    <source>
        <dbReference type="PROSITE" id="PS01031"/>
    </source>
</evidence>
<evidence type="ECO:0000256" key="2">
    <source>
        <dbReference type="RuleBase" id="RU003616"/>
    </source>
</evidence>
<dbReference type="Proteomes" id="UP000319449">
    <property type="component" value="Unassembled WGS sequence"/>
</dbReference>
<feature type="domain" description="SHSP" evidence="4">
    <location>
        <begin position="77"/>
        <end position="188"/>
    </location>
</feature>